<evidence type="ECO:0000313" key="1">
    <source>
        <dbReference type="EMBL" id="CDW61319.1"/>
    </source>
</evidence>
<gene>
    <name evidence="1" type="ORF">TTRE_0000977401</name>
</gene>
<reference evidence="1" key="2">
    <citation type="submission" date="2014-03" db="EMBL/GenBank/DDBJ databases">
        <title>The whipworm genome and dual-species transcriptomics of an intimate host-pathogen interaction.</title>
        <authorList>
            <person name="Foth B.J."/>
            <person name="Tsai I.J."/>
            <person name="Reid A.J."/>
            <person name="Bancroft A.J."/>
            <person name="Nichol S."/>
            <person name="Tracey A."/>
            <person name="Holroyd N."/>
            <person name="Cotton J.A."/>
            <person name="Stanley E.J."/>
            <person name="Zarowiecki M."/>
            <person name="Liu J.Z."/>
            <person name="Huckvale T."/>
            <person name="Cooper P.J."/>
            <person name="Grencis R.K."/>
            <person name="Berriman M."/>
        </authorList>
    </citation>
    <scope>NUCLEOTIDE SEQUENCE [LARGE SCALE GENOMIC DNA]</scope>
</reference>
<proteinExistence type="predicted"/>
<reference evidence="1" key="1">
    <citation type="submission" date="2014-01" db="EMBL/GenBank/DDBJ databases">
        <authorList>
            <person name="Aslett M."/>
        </authorList>
    </citation>
    <scope>NUCLEOTIDE SEQUENCE</scope>
</reference>
<name>A0A077ZNN1_TRITR</name>
<dbReference type="Proteomes" id="UP000030665">
    <property type="component" value="Unassembled WGS sequence"/>
</dbReference>
<dbReference type="EMBL" id="HG808803">
    <property type="protein sequence ID" value="CDW61319.1"/>
    <property type="molecule type" value="Genomic_DNA"/>
</dbReference>
<dbReference type="AlphaFoldDB" id="A0A077ZNN1"/>
<evidence type="ECO:0000313" key="2">
    <source>
        <dbReference type="Proteomes" id="UP000030665"/>
    </source>
</evidence>
<keyword evidence="2" id="KW-1185">Reference proteome</keyword>
<sequence length="100" mass="10747">MANESVNFGVNFGNQSNLVRTQVVVAKNVGEFTEYVSDWITINVMNADKANAQGFEPVASEKTSPTSLGDIETKTSLVATVRHIDGTDSCEGNNLPLKVN</sequence>
<organism evidence="1 2">
    <name type="scientific">Trichuris trichiura</name>
    <name type="common">Whipworm</name>
    <name type="synonym">Trichocephalus trichiurus</name>
    <dbReference type="NCBI Taxonomy" id="36087"/>
    <lineage>
        <taxon>Eukaryota</taxon>
        <taxon>Metazoa</taxon>
        <taxon>Ecdysozoa</taxon>
        <taxon>Nematoda</taxon>
        <taxon>Enoplea</taxon>
        <taxon>Dorylaimia</taxon>
        <taxon>Trichinellida</taxon>
        <taxon>Trichuridae</taxon>
        <taxon>Trichuris</taxon>
    </lineage>
</organism>
<accession>A0A077ZNN1</accession>
<protein>
    <submittedName>
        <fullName evidence="1">Uncharacterized protein</fullName>
    </submittedName>
</protein>